<name>A0A6A6Q430_9PEZI</name>
<protein>
    <submittedName>
        <fullName evidence="10">Kinase-like domain-containing protein</fullName>
    </submittedName>
</protein>
<dbReference type="OrthoDB" id="9332038at2759"/>
<dbReference type="RefSeq" id="XP_033593285.1">
    <property type="nucleotide sequence ID" value="XM_033730705.1"/>
</dbReference>
<dbReference type="EMBL" id="MU001632">
    <property type="protein sequence ID" value="KAF2486716.1"/>
    <property type="molecule type" value="Genomic_DNA"/>
</dbReference>
<gene>
    <name evidence="10" type="ORF">BDY17DRAFT_246151</name>
</gene>
<dbReference type="SMART" id="SM00220">
    <property type="entry name" value="S_TKc"/>
    <property type="match status" value="1"/>
</dbReference>
<dbReference type="GO" id="GO:0004674">
    <property type="term" value="F:protein serine/threonine kinase activity"/>
    <property type="evidence" value="ECO:0007669"/>
    <property type="project" value="UniProtKB-KW"/>
</dbReference>
<dbReference type="PROSITE" id="PS00107">
    <property type="entry name" value="PROTEIN_KINASE_ATP"/>
    <property type="match status" value="1"/>
</dbReference>
<feature type="domain" description="Protein kinase" evidence="9">
    <location>
        <begin position="251"/>
        <end position="547"/>
    </location>
</feature>
<dbReference type="GeneID" id="54471707"/>
<dbReference type="GO" id="GO:0005856">
    <property type="term" value="C:cytoskeleton"/>
    <property type="evidence" value="ECO:0007669"/>
    <property type="project" value="TreeGrafter"/>
</dbReference>
<dbReference type="GO" id="GO:0005524">
    <property type="term" value="F:ATP binding"/>
    <property type="evidence" value="ECO:0007669"/>
    <property type="project" value="UniProtKB-UniRule"/>
</dbReference>
<evidence type="ECO:0000256" key="8">
    <source>
        <dbReference type="SAM" id="MobiDB-lite"/>
    </source>
</evidence>
<evidence type="ECO:0000256" key="4">
    <source>
        <dbReference type="ARBA" id="ARBA00022741"/>
    </source>
</evidence>
<dbReference type="InterPro" id="IPR011009">
    <property type="entry name" value="Kinase-like_dom_sf"/>
</dbReference>
<dbReference type="PANTHER" id="PTHR24058">
    <property type="entry name" value="DUAL SPECIFICITY PROTEIN KINASE"/>
    <property type="match status" value="1"/>
</dbReference>
<dbReference type="Gene3D" id="3.30.200.20">
    <property type="entry name" value="Phosphorylase Kinase, domain 1"/>
    <property type="match status" value="1"/>
</dbReference>
<keyword evidence="5 10" id="KW-0418">Kinase</keyword>
<feature type="region of interest" description="Disordered" evidence="8">
    <location>
        <begin position="210"/>
        <end position="231"/>
    </location>
</feature>
<dbReference type="CDD" id="cd14210">
    <property type="entry name" value="PKc_DYRK"/>
    <property type="match status" value="1"/>
</dbReference>
<proteinExistence type="inferred from homology"/>
<dbReference type="PANTHER" id="PTHR24058:SF22">
    <property type="entry name" value="DUAL SPECIFICITY TYROSINE-PHOSPHORYLATION-REGULATED KINASE 4"/>
    <property type="match status" value="1"/>
</dbReference>
<dbReference type="Proteomes" id="UP000799767">
    <property type="component" value="Unassembled WGS sequence"/>
</dbReference>
<evidence type="ECO:0000256" key="6">
    <source>
        <dbReference type="ARBA" id="ARBA00022840"/>
    </source>
</evidence>
<sequence>MPPPKLPASATSAFTGDVPSLASSARPSFEGVVRRKSQVPTSASTTSLISGIDLDSATGTGSKTRSLHGEQPTPVHAPTTTRASSWGALGSAFRSSTPKAASASKHRLTPSTVSATNKDKDDLAADDEMARLSRKRKDVDSAARETEELKKRAIARSPNTAEHVLHDRSLTGGSALNVFERGEIVDYELDGIYFTGSKSARKIIGSLAGSPQPSAASAASDKNNTSGTNFGYDDERGDYNIVIGDHLSYRYEVVDVLGKGSFGQVVRCVDHKEGGIVAVKIIRNKKRFHQQALVEVGILGKLREWDPDGAHATLSITGSFYFRSHLCIVTPCLSINLYELIRAHNFAGFSMPVIRRIARQLLACLTLLQTKRIIHCDLKPENILLFEARKADVRVIDFGSSCREEEKVYTYIQSRFYRSPEVILGSSYGLGIDMWSFGCILAELWTGYPIFPGENEQEQLACIMEIFGPPDRHLVEKCTRKKLFFDSVGKPRVTVSSKGRRRRPSSKTLQQAIKTEDEAFIDFITRCLRWDSDRRLKASEAVTHPFITNSPFNQRSAIPDEARRAAKLRSTAAVPAGNGSTIPSPVKRSTVASLNAPAAITPAKDRARGVLGTPQTAVRNSTQTSASTNPMQGSPVKLAANANRRHSTITTAGAAATAGGTRASNGALAGASTGVGANVGQPRQRSANGNIAQMAARESMGVTGNAAQSSANRWKT</sequence>
<evidence type="ECO:0000256" key="2">
    <source>
        <dbReference type="ARBA" id="ARBA00022527"/>
    </source>
</evidence>
<organism evidence="10 11">
    <name type="scientific">Neohortaea acidophila</name>
    <dbReference type="NCBI Taxonomy" id="245834"/>
    <lineage>
        <taxon>Eukaryota</taxon>
        <taxon>Fungi</taxon>
        <taxon>Dikarya</taxon>
        <taxon>Ascomycota</taxon>
        <taxon>Pezizomycotina</taxon>
        <taxon>Dothideomycetes</taxon>
        <taxon>Dothideomycetidae</taxon>
        <taxon>Mycosphaerellales</taxon>
        <taxon>Teratosphaeriaceae</taxon>
        <taxon>Neohortaea</taxon>
    </lineage>
</organism>
<evidence type="ECO:0000256" key="3">
    <source>
        <dbReference type="ARBA" id="ARBA00022679"/>
    </source>
</evidence>
<dbReference type="SUPFAM" id="SSF56112">
    <property type="entry name" value="Protein kinase-like (PK-like)"/>
    <property type="match status" value="1"/>
</dbReference>
<dbReference type="GO" id="GO:0005737">
    <property type="term" value="C:cytoplasm"/>
    <property type="evidence" value="ECO:0007669"/>
    <property type="project" value="TreeGrafter"/>
</dbReference>
<keyword evidence="3" id="KW-0808">Transferase</keyword>
<dbReference type="InterPro" id="IPR000719">
    <property type="entry name" value="Prot_kinase_dom"/>
</dbReference>
<accession>A0A6A6Q430</accession>
<evidence type="ECO:0000313" key="11">
    <source>
        <dbReference type="Proteomes" id="UP000799767"/>
    </source>
</evidence>
<evidence type="ECO:0000256" key="7">
    <source>
        <dbReference type="PROSITE-ProRule" id="PRU10141"/>
    </source>
</evidence>
<dbReference type="Pfam" id="PF00069">
    <property type="entry name" value="Pkinase"/>
    <property type="match status" value="1"/>
</dbReference>
<keyword evidence="2" id="KW-0723">Serine/threonine-protein kinase</keyword>
<keyword evidence="4 7" id="KW-0547">Nucleotide-binding</keyword>
<evidence type="ECO:0000256" key="1">
    <source>
        <dbReference type="ARBA" id="ARBA00008867"/>
    </source>
</evidence>
<dbReference type="PROSITE" id="PS00108">
    <property type="entry name" value="PROTEIN_KINASE_ST"/>
    <property type="match status" value="1"/>
</dbReference>
<evidence type="ECO:0000256" key="5">
    <source>
        <dbReference type="ARBA" id="ARBA00022777"/>
    </source>
</evidence>
<dbReference type="AlphaFoldDB" id="A0A6A6Q430"/>
<feature type="compositionally biased region" description="Polar residues" evidence="8">
    <location>
        <begin position="38"/>
        <end position="49"/>
    </location>
</feature>
<dbReference type="Gene3D" id="1.10.510.10">
    <property type="entry name" value="Transferase(Phosphotransferase) domain 1"/>
    <property type="match status" value="1"/>
</dbReference>
<keyword evidence="11" id="KW-1185">Reference proteome</keyword>
<dbReference type="InterPro" id="IPR017441">
    <property type="entry name" value="Protein_kinase_ATP_BS"/>
</dbReference>
<evidence type="ECO:0000313" key="10">
    <source>
        <dbReference type="EMBL" id="KAF2486716.1"/>
    </source>
</evidence>
<comment type="similarity">
    <text evidence="1">Belongs to the protein kinase superfamily. CMGC Ser/Thr protein kinase family. MNB/DYRK subfamily.</text>
</comment>
<keyword evidence="6 7" id="KW-0067">ATP-binding</keyword>
<dbReference type="InterPro" id="IPR050494">
    <property type="entry name" value="Ser_Thr_dual-spec_kinase"/>
</dbReference>
<feature type="region of interest" description="Disordered" evidence="8">
    <location>
        <begin position="1"/>
        <end position="82"/>
    </location>
</feature>
<feature type="binding site" evidence="7">
    <location>
        <position position="280"/>
    </location>
    <ligand>
        <name>ATP</name>
        <dbReference type="ChEBI" id="CHEBI:30616"/>
    </ligand>
</feature>
<dbReference type="InterPro" id="IPR008271">
    <property type="entry name" value="Ser/Thr_kinase_AS"/>
</dbReference>
<feature type="compositionally biased region" description="Low complexity" evidence="8">
    <location>
        <begin position="210"/>
        <end position="220"/>
    </location>
</feature>
<reference evidence="10" key="1">
    <citation type="journal article" date="2020" name="Stud. Mycol.">
        <title>101 Dothideomycetes genomes: a test case for predicting lifestyles and emergence of pathogens.</title>
        <authorList>
            <person name="Haridas S."/>
            <person name="Albert R."/>
            <person name="Binder M."/>
            <person name="Bloem J."/>
            <person name="Labutti K."/>
            <person name="Salamov A."/>
            <person name="Andreopoulos B."/>
            <person name="Baker S."/>
            <person name="Barry K."/>
            <person name="Bills G."/>
            <person name="Bluhm B."/>
            <person name="Cannon C."/>
            <person name="Castanera R."/>
            <person name="Culley D."/>
            <person name="Daum C."/>
            <person name="Ezra D."/>
            <person name="Gonzalez J."/>
            <person name="Henrissat B."/>
            <person name="Kuo A."/>
            <person name="Liang C."/>
            <person name="Lipzen A."/>
            <person name="Lutzoni F."/>
            <person name="Magnuson J."/>
            <person name="Mondo S."/>
            <person name="Nolan M."/>
            <person name="Ohm R."/>
            <person name="Pangilinan J."/>
            <person name="Park H.-J."/>
            <person name="Ramirez L."/>
            <person name="Alfaro M."/>
            <person name="Sun H."/>
            <person name="Tritt A."/>
            <person name="Yoshinaga Y."/>
            <person name="Zwiers L.-H."/>
            <person name="Turgeon B."/>
            <person name="Goodwin S."/>
            <person name="Spatafora J."/>
            <person name="Crous P."/>
            <person name="Grigoriev I."/>
        </authorList>
    </citation>
    <scope>NUCLEOTIDE SEQUENCE</scope>
    <source>
        <strain evidence="10">CBS 113389</strain>
    </source>
</reference>
<evidence type="ECO:0000259" key="9">
    <source>
        <dbReference type="PROSITE" id="PS50011"/>
    </source>
</evidence>
<dbReference type="PROSITE" id="PS50011">
    <property type="entry name" value="PROTEIN_KINASE_DOM"/>
    <property type="match status" value="1"/>
</dbReference>
<feature type="region of interest" description="Disordered" evidence="8">
    <location>
        <begin position="97"/>
        <end position="125"/>
    </location>
</feature>